<comment type="similarity">
    <text evidence="1 4">Belongs to the glycosyl hydrolase 1 family.</text>
</comment>
<keyword evidence="6" id="KW-1185">Reference proteome</keyword>
<gene>
    <name evidence="5" type="ORF">ANN_10551</name>
</gene>
<protein>
    <submittedName>
        <fullName evidence="5">Uncharacterized protein</fullName>
    </submittedName>
</protein>
<evidence type="ECO:0000256" key="2">
    <source>
        <dbReference type="ARBA" id="ARBA00022801"/>
    </source>
</evidence>
<keyword evidence="2" id="KW-0378">Hydrolase</keyword>
<dbReference type="InterPro" id="IPR001360">
    <property type="entry name" value="Glyco_hydro_1"/>
</dbReference>
<sequence length="203" mass="23277">MAGLCEGGNEPTGSLKASTADYFGLNQYTTNKVTFKERGPSPSYIRDTGITPSAPSYWPVSSTSKWEKITPKGLRKVLKYIHDHYGKQWEIVITENGFIDHGQLEDVQRIVYIATYMMEMWKAIHLDGVNVSGYMIWSLLDNLEWTSGYRSGLYHVDFNNPARPRTPKISTQFVTDLTRTRTVPEKFLYYLNELNQLEFNDTG</sequence>
<proteinExistence type="inferred from homology"/>
<evidence type="ECO:0000313" key="5">
    <source>
        <dbReference type="EMBL" id="KAJ4448533.1"/>
    </source>
</evidence>
<dbReference type="PANTHER" id="PTHR10353">
    <property type="entry name" value="GLYCOSYL HYDROLASE"/>
    <property type="match status" value="1"/>
</dbReference>
<reference evidence="5 6" key="1">
    <citation type="journal article" date="2022" name="Allergy">
        <title>Genome assembly and annotation of Periplaneta americana reveal a comprehensive cockroach allergen profile.</title>
        <authorList>
            <person name="Wang L."/>
            <person name="Xiong Q."/>
            <person name="Saelim N."/>
            <person name="Wang L."/>
            <person name="Nong W."/>
            <person name="Wan A.T."/>
            <person name="Shi M."/>
            <person name="Liu X."/>
            <person name="Cao Q."/>
            <person name="Hui J.H.L."/>
            <person name="Sookrung N."/>
            <person name="Leung T.F."/>
            <person name="Tungtrongchitr A."/>
            <person name="Tsui S.K.W."/>
        </authorList>
    </citation>
    <scope>NUCLEOTIDE SEQUENCE [LARGE SCALE GENOMIC DNA]</scope>
    <source>
        <strain evidence="5">PWHHKU_190912</strain>
    </source>
</reference>
<dbReference type="SUPFAM" id="SSF51445">
    <property type="entry name" value="(Trans)glycosidases"/>
    <property type="match status" value="1"/>
</dbReference>
<keyword evidence="3" id="KW-0326">Glycosidase</keyword>
<organism evidence="5 6">
    <name type="scientific">Periplaneta americana</name>
    <name type="common">American cockroach</name>
    <name type="synonym">Blatta americana</name>
    <dbReference type="NCBI Taxonomy" id="6978"/>
    <lineage>
        <taxon>Eukaryota</taxon>
        <taxon>Metazoa</taxon>
        <taxon>Ecdysozoa</taxon>
        <taxon>Arthropoda</taxon>
        <taxon>Hexapoda</taxon>
        <taxon>Insecta</taxon>
        <taxon>Pterygota</taxon>
        <taxon>Neoptera</taxon>
        <taxon>Polyneoptera</taxon>
        <taxon>Dictyoptera</taxon>
        <taxon>Blattodea</taxon>
        <taxon>Blattoidea</taxon>
        <taxon>Blattidae</taxon>
        <taxon>Blattinae</taxon>
        <taxon>Periplaneta</taxon>
    </lineage>
</organism>
<accession>A0ABQ8TRR1</accession>
<evidence type="ECO:0000313" key="6">
    <source>
        <dbReference type="Proteomes" id="UP001148838"/>
    </source>
</evidence>
<name>A0ABQ8TRR1_PERAM</name>
<dbReference type="Proteomes" id="UP001148838">
    <property type="component" value="Unassembled WGS sequence"/>
</dbReference>
<evidence type="ECO:0000256" key="3">
    <source>
        <dbReference type="ARBA" id="ARBA00023295"/>
    </source>
</evidence>
<dbReference type="Gene3D" id="3.20.20.80">
    <property type="entry name" value="Glycosidases"/>
    <property type="match status" value="1"/>
</dbReference>
<evidence type="ECO:0000256" key="4">
    <source>
        <dbReference type="RuleBase" id="RU003690"/>
    </source>
</evidence>
<dbReference type="PANTHER" id="PTHR10353:SF36">
    <property type="entry name" value="LP05116P"/>
    <property type="match status" value="1"/>
</dbReference>
<dbReference type="InterPro" id="IPR017853">
    <property type="entry name" value="GH"/>
</dbReference>
<evidence type="ECO:0000256" key="1">
    <source>
        <dbReference type="ARBA" id="ARBA00010838"/>
    </source>
</evidence>
<comment type="caution">
    <text evidence="5">The sequence shown here is derived from an EMBL/GenBank/DDBJ whole genome shotgun (WGS) entry which is preliminary data.</text>
</comment>
<dbReference type="EMBL" id="JAJSOF020000005">
    <property type="protein sequence ID" value="KAJ4448533.1"/>
    <property type="molecule type" value="Genomic_DNA"/>
</dbReference>
<dbReference type="PRINTS" id="PR00131">
    <property type="entry name" value="GLHYDRLASE1"/>
</dbReference>
<dbReference type="Pfam" id="PF00232">
    <property type="entry name" value="Glyco_hydro_1"/>
    <property type="match status" value="1"/>
</dbReference>